<proteinExistence type="inferred from homology"/>
<dbReference type="GO" id="GO:0055085">
    <property type="term" value="P:transmembrane transport"/>
    <property type="evidence" value="ECO:0007669"/>
    <property type="project" value="InterPro"/>
</dbReference>
<reference evidence="6 7" key="1">
    <citation type="submission" date="2019-01" db="EMBL/GenBank/DDBJ databases">
        <title>Complete genome sequence of Cohnella hallensis HS21 isolated from Korean fir (Abies koreana) rhizospheric soil.</title>
        <authorList>
            <person name="Jiang L."/>
            <person name="Kang S.W."/>
            <person name="Kim S."/>
            <person name="Jung J."/>
            <person name="Kim C.Y."/>
            <person name="Kim D.H."/>
            <person name="Kim S.W."/>
            <person name="Lee J."/>
        </authorList>
    </citation>
    <scope>NUCLEOTIDE SEQUENCE [LARGE SCALE GENOMIC DNA]</scope>
    <source>
        <strain evidence="6 7">HS21</strain>
    </source>
</reference>
<evidence type="ECO:0000256" key="3">
    <source>
        <dbReference type="ARBA" id="ARBA00022729"/>
    </source>
</evidence>
<keyword evidence="2" id="KW-0813">Transport</keyword>
<dbReference type="KEGG" id="cohn:KCTCHS21_52330"/>
<evidence type="ECO:0000313" key="6">
    <source>
        <dbReference type="EMBL" id="BBI35834.1"/>
    </source>
</evidence>
<evidence type="ECO:0000313" key="7">
    <source>
        <dbReference type="Proteomes" id="UP000289856"/>
    </source>
</evidence>
<dbReference type="SUPFAM" id="SSF53850">
    <property type="entry name" value="Periplasmic binding protein-like II"/>
    <property type="match status" value="1"/>
</dbReference>
<sequence>MTMKKTLVYGMVFVLLMSLMACGSNNKKSEESSPPATTSVTPSAEPSDSVVEKTGLTGEFEIQYFVGGYGDAWWKEVIAAFQKANPELKIKESAGPKINEQMKPRWIQGTPPDVVYIDGAGSNERQMIDDGQLLDLTEFLKTTTNVDGDKLTDILIAQPTAYEGGKNFTLPLVFGSWGIFYDKAFFQKNGWTAPSNWSEFIETSEKIKASGIPSLIHTGVYPYYINGGLLDSAIVAANGGDGSILTKQANLEAGSFSGDAVKKALGQIVELVDKQLIDKGSVSLNHTDSQAQWLQHKAAFIPNGLWLENEMKKDIPVGFEFGFIPSVAQDAGKNNIVIPYTNTIAIAKDAKNPEAAKAFLEFAFTKANAVRWAELTGALMNIKADLSSSSASGVVKDAMAFFNSDKTTVAPVAVLNADVEKVKQDATVALTIGKINADEWIKRLEDAAAKARK</sequence>
<dbReference type="Gene3D" id="3.40.190.10">
    <property type="entry name" value="Periplasmic binding protein-like II"/>
    <property type="match status" value="1"/>
</dbReference>
<dbReference type="EMBL" id="AP019400">
    <property type="protein sequence ID" value="BBI35834.1"/>
    <property type="molecule type" value="Genomic_DNA"/>
</dbReference>
<keyword evidence="6" id="KW-0449">Lipoprotein</keyword>
<dbReference type="InterPro" id="IPR050490">
    <property type="entry name" value="Bact_solute-bd_prot1"/>
</dbReference>
<dbReference type="AlphaFoldDB" id="A0A3T1DCT1"/>
<dbReference type="PROSITE" id="PS51257">
    <property type="entry name" value="PROKAR_LIPOPROTEIN"/>
    <property type="match status" value="1"/>
</dbReference>
<dbReference type="Proteomes" id="UP000289856">
    <property type="component" value="Chromosome"/>
</dbReference>
<comment type="similarity">
    <text evidence="1">Belongs to the bacterial solute-binding protein 1 family.</text>
</comment>
<evidence type="ECO:0000256" key="2">
    <source>
        <dbReference type="ARBA" id="ARBA00022448"/>
    </source>
</evidence>
<accession>A0A3T1DCT1</accession>
<keyword evidence="7" id="KW-1185">Reference proteome</keyword>
<dbReference type="Pfam" id="PF01547">
    <property type="entry name" value="SBP_bac_1"/>
    <property type="match status" value="1"/>
</dbReference>
<dbReference type="PANTHER" id="PTHR43649:SF12">
    <property type="entry name" value="DIACETYLCHITOBIOSE BINDING PROTEIN DASA"/>
    <property type="match status" value="1"/>
</dbReference>
<organism evidence="6 7">
    <name type="scientific">Cohnella abietis</name>
    <dbReference type="NCBI Taxonomy" id="2507935"/>
    <lineage>
        <taxon>Bacteria</taxon>
        <taxon>Bacillati</taxon>
        <taxon>Bacillota</taxon>
        <taxon>Bacilli</taxon>
        <taxon>Bacillales</taxon>
        <taxon>Paenibacillaceae</taxon>
        <taxon>Cohnella</taxon>
    </lineage>
</organism>
<feature type="region of interest" description="Disordered" evidence="4">
    <location>
        <begin position="26"/>
        <end position="50"/>
    </location>
</feature>
<dbReference type="PANTHER" id="PTHR43649">
    <property type="entry name" value="ARABINOSE-BINDING PROTEIN-RELATED"/>
    <property type="match status" value="1"/>
</dbReference>
<gene>
    <name evidence="6" type="ORF">KCTCHS21_52330</name>
</gene>
<protein>
    <submittedName>
        <fullName evidence="6">Lipoprotein</fullName>
    </submittedName>
</protein>
<dbReference type="InterPro" id="IPR006061">
    <property type="entry name" value="SBP_1_CS"/>
</dbReference>
<dbReference type="PROSITE" id="PS01037">
    <property type="entry name" value="SBP_BACTERIAL_1"/>
    <property type="match status" value="1"/>
</dbReference>
<evidence type="ECO:0000256" key="5">
    <source>
        <dbReference type="SAM" id="SignalP"/>
    </source>
</evidence>
<feature type="compositionally biased region" description="Low complexity" evidence="4">
    <location>
        <begin position="32"/>
        <end position="47"/>
    </location>
</feature>
<dbReference type="InterPro" id="IPR006059">
    <property type="entry name" value="SBP"/>
</dbReference>
<evidence type="ECO:0000256" key="4">
    <source>
        <dbReference type="SAM" id="MobiDB-lite"/>
    </source>
</evidence>
<evidence type="ECO:0000256" key="1">
    <source>
        <dbReference type="ARBA" id="ARBA00008520"/>
    </source>
</evidence>
<keyword evidence="3 5" id="KW-0732">Signal</keyword>
<feature type="chain" id="PRO_5039347664" evidence="5">
    <location>
        <begin position="24"/>
        <end position="453"/>
    </location>
</feature>
<dbReference type="OrthoDB" id="94797at2"/>
<name>A0A3T1DCT1_9BACL</name>
<feature type="signal peptide" evidence="5">
    <location>
        <begin position="1"/>
        <end position="23"/>
    </location>
</feature>
<dbReference type="RefSeq" id="WP_130614838.1">
    <property type="nucleotide sequence ID" value="NZ_AP019400.1"/>
</dbReference>